<evidence type="ECO:0000313" key="1">
    <source>
        <dbReference type="EMBL" id="KAI7999705.1"/>
    </source>
</evidence>
<sequence length="71" mass="8004">MGEKNSNHYKYKDLSANNNPQVILMGKGLQVEEFTRVWAPIKCVAQANIIYSNVDFADANQIPTTLSFWIG</sequence>
<comment type="caution">
    <text evidence="1">The sequence shown here is derived from an EMBL/GenBank/DDBJ whole genome shotgun (WGS) entry which is preliminary data.</text>
</comment>
<gene>
    <name evidence="1" type="ORF">LOK49_LG09G02776</name>
</gene>
<evidence type="ECO:0000313" key="2">
    <source>
        <dbReference type="Proteomes" id="UP001060215"/>
    </source>
</evidence>
<reference evidence="1 2" key="1">
    <citation type="journal article" date="2022" name="Plant J.">
        <title>Chromosome-level genome of Camellia lanceoleosa provides a valuable resource for understanding genome evolution and self-incompatibility.</title>
        <authorList>
            <person name="Gong W."/>
            <person name="Xiao S."/>
            <person name="Wang L."/>
            <person name="Liao Z."/>
            <person name="Chang Y."/>
            <person name="Mo W."/>
            <person name="Hu G."/>
            <person name="Li W."/>
            <person name="Zhao G."/>
            <person name="Zhu H."/>
            <person name="Hu X."/>
            <person name="Ji K."/>
            <person name="Xiang X."/>
            <person name="Song Q."/>
            <person name="Yuan D."/>
            <person name="Jin S."/>
            <person name="Zhang L."/>
        </authorList>
    </citation>
    <scope>NUCLEOTIDE SEQUENCE [LARGE SCALE GENOMIC DNA]</scope>
    <source>
        <strain evidence="1">SQ_2022a</strain>
    </source>
</reference>
<accession>A0ACC0GF78</accession>
<dbReference type="EMBL" id="CM045765">
    <property type="protein sequence ID" value="KAI7999705.1"/>
    <property type="molecule type" value="Genomic_DNA"/>
</dbReference>
<protein>
    <submittedName>
        <fullName evidence="1">Uncharacterized protein</fullName>
    </submittedName>
</protein>
<keyword evidence="2" id="KW-1185">Reference proteome</keyword>
<proteinExistence type="predicted"/>
<name>A0ACC0GF78_9ERIC</name>
<organism evidence="1 2">
    <name type="scientific">Camellia lanceoleosa</name>
    <dbReference type="NCBI Taxonomy" id="1840588"/>
    <lineage>
        <taxon>Eukaryota</taxon>
        <taxon>Viridiplantae</taxon>
        <taxon>Streptophyta</taxon>
        <taxon>Embryophyta</taxon>
        <taxon>Tracheophyta</taxon>
        <taxon>Spermatophyta</taxon>
        <taxon>Magnoliopsida</taxon>
        <taxon>eudicotyledons</taxon>
        <taxon>Gunneridae</taxon>
        <taxon>Pentapetalae</taxon>
        <taxon>asterids</taxon>
        <taxon>Ericales</taxon>
        <taxon>Theaceae</taxon>
        <taxon>Camellia</taxon>
    </lineage>
</organism>
<dbReference type="Proteomes" id="UP001060215">
    <property type="component" value="Chromosome 8"/>
</dbReference>